<dbReference type="EMBL" id="HACA01025778">
    <property type="protein sequence ID" value="CDW43139.1"/>
    <property type="molecule type" value="Transcribed_RNA"/>
</dbReference>
<reference evidence="1" key="1">
    <citation type="submission" date="2014-05" db="EMBL/GenBank/DDBJ databases">
        <authorList>
            <person name="Chronopoulou M."/>
        </authorList>
    </citation>
    <scope>NUCLEOTIDE SEQUENCE</scope>
    <source>
        <tissue evidence="1">Whole organism</tissue>
    </source>
</reference>
<feature type="non-terminal residue" evidence="1">
    <location>
        <position position="1"/>
    </location>
</feature>
<proteinExistence type="predicted"/>
<protein>
    <submittedName>
        <fullName evidence="1">Uncharacterized protein</fullName>
    </submittedName>
</protein>
<organism evidence="1">
    <name type="scientific">Lepeophtheirus salmonis</name>
    <name type="common">Salmon louse</name>
    <name type="synonym">Caligus salmonis</name>
    <dbReference type="NCBI Taxonomy" id="72036"/>
    <lineage>
        <taxon>Eukaryota</taxon>
        <taxon>Metazoa</taxon>
        <taxon>Ecdysozoa</taxon>
        <taxon>Arthropoda</taxon>
        <taxon>Crustacea</taxon>
        <taxon>Multicrustacea</taxon>
        <taxon>Hexanauplia</taxon>
        <taxon>Copepoda</taxon>
        <taxon>Siphonostomatoida</taxon>
        <taxon>Caligidae</taxon>
        <taxon>Lepeophtheirus</taxon>
    </lineage>
</organism>
<accession>A0A0K2UXZ4</accession>
<sequence>YGISVNTNGNNDEKEKCVVTSTFQLIRASCFKISLYKLLCKYFFIINKNLI</sequence>
<name>A0A0K2UXZ4_LEPSM</name>
<dbReference type="AlphaFoldDB" id="A0A0K2UXZ4"/>
<evidence type="ECO:0000313" key="1">
    <source>
        <dbReference type="EMBL" id="CDW43139.1"/>
    </source>
</evidence>